<dbReference type="EMBL" id="JAACJM010000039">
    <property type="protein sequence ID" value="KAF5361721.1"/>
    <property type="molecule type" value="Genomic_DNA"/>
</dbReference>
<name>A0A8H5GBD1_9AGAR</name>
<evidence type="ECO:0000256" key="2">
    <source>
        <dbReference type="ARBA" id="ARBA00022801"/>
    </source>
</evidence>
<keyword evidence="3" id="KW-0732">Signal</keyword>
<proteinExistence type="inferred from homology"/>
<evidence type="ECO:0000313" key="5">
    <source>
        <dbReference type="EMBL" id="KAF5361721.1"/>
    </source>
</evidence>
<sequence>MALFLCLVLLISALSVVFAAPEVKIGRTTIVGRDIPSLQQEFFGGLVHFLHNSPHSIADTAIPAIPFAKPPVGSLRLKPPVFKDTYDEDTLNATQFGIACLQFNTTLEESSEDCLTLNIYRPAALPPNASLPVLVWVYGGGFDRRVDKGTSAMDASAIVGRSVQRGTPIIYVSFNYRLGPLGFPQGREAEEKGALNLALKDELLALEWVNKHIDKFGGNKDKVTVGGVSSGAIMTAILFMHSSLEKISPRRTATPLTHRASFRQHSWDQFVSSVPTCANLAGTDNTFDCLLRAKATDILKGVNASRADAIEGFPWDPTLDAPGGLFPDYPSVLFKFGQFARIPFISGTNMDEGTVFVDPTQNFTTNLVRHNIFRNLSTPFLETFEKKKFDNAVDRTLQLYPDDPSLGSPFGTGDNTFGLSPGFKRVSAISGDVSYLSQRRMRQQTLADNPFSIVKSYGYLWKQGTIVTEIAPEFGVLHGSDSHYFFNDTLVDTVTPGALEVGVALMDYFISFIDSLDPNDGKGVERPQWSVYTKHDPMIMQMQALNTSLIPDTFRKEQTDFINSLPDIFHH</sequence>
<feature type="chain" id="PRO_5034384217" description="Carboxylic ester hydrolase" evidence="3">
    <location>
        <begin position="20"/>
        <end position="571"/>
    </location>
</feature>
<dbReference type="PROSITE" id="PS00122">
    <property type="entry name" value="CARBOXYLESTERASE_B_1"/>
    <property type="match status" value="1"/>
</dbReference>
<dbReference type="GO" id="GO:0016787">
    <property type="term" value="F:hydrolase activity"/>
    <property type="evidence" value="ECO:0007669"/>
    <property type="project" value="UniProtKB-KW"/>
</dbReference>
<dbReference type="InterPro" id="IPR019819">
    <property type="entry name" value="Carboxylesterase_B_CS"/>
</dbReference>
<comment type="similarity">
    <text evidence="1 3">Belongs to the type-B carboxylesterase/lipase family.</text>
</comment>
<dbReference type="PROSITE" id="PS00941">
    <property type="entry name" value="CARBOXYLESTERASE_B_2"/>
    <property type="match status" value="1"/>
</dbReference>
<evidence type="ECO:0000256" key="1">
    <source>
        <dbReference type="ARBA" id="ARBA00005964"/>
    </source>
</evidence>
<keyword evidence="2 3" id="KW-0378">Hydrolase</keyword>
<dbReference type="InterPro" id="IPR019826">
    <property type="entry name" value="Carboxylesterase_B_AS"/>
</dbReference>
<dbReference type="EC" id="3.1.1.-" evidence="3"/>
<dbReference type="Proteomes" id="UP000559256">
    <property type="component" value="Unassembled WGS sequence"/>
</dbReference>
<gene>
    <name evidence="5" type="ORF">D9758_007283</name>
</gene>
<evidence type="ECO:0000313" key="6">
    <source>
        <dbReference type="Proteomes" id="UP000559256"/>
    </source>
</evidence>
<dbReference type="OrthoDB" id="408631at2759"/>
<reference evidence="5 6" key="1">
    <citation type="journal article" date="2020" name="ISME J.">
        <title>Uncovering the hidden diversity of litter-decomposition mechanisms in mushroom-forming fungi.</title>
        <authorList>
            <person name="Floudas D."/>
            <person name="Bentzer J."/>
            <person name="Ahren D."/>
            <person name="Johansson T."/>
            <person name="Persson P."/>
            <person name="Tunlid A."/>
        </authorList>
    </citation>
    <scope>NUCLEOTIDE SEQUENCE [LARGE SCALE GENOMIC DNA]</scope>
    <source>
        <strain evidence="5 6">CBS 291.85</strain>
    </source>
</reference>
<dbReference type="Pfam" id="PF00135">
    <property type="entry name" value="COesterase"/>
    <property type="match status" value="1"/>
</dbReference>
<dbReference type="InterPro" id="IPR050309">
    <property type="entry name" value="Type-B_Carboxylest/Lipase"/>
</dbReference>
<dbReference type="PANTHER" id="PTHR11559">
    <property type="entry name" value="CARBOXYLESTERASE"/>
    <property type="match status" value="1"/>
</dbReference>
<protein>
    <recommendedName>
        <fullName evidence="3">Carboxylic ester hydrolase</fullName>
        <ecNumber evidence="3">3.1.1.-</ecNumber>
    </recommendedName>
</protein>
<evidence type="ECO:0000256" key="3">
    <source>
        <dbReference type="RuleBase" id="RU361235"/>
    </source>
</evidence>
<accession>A0A8H5GBD1</accession>
<evidence type="ECO:0000259" key="4">
    <source>
        <dbReference type="Pfam" id="PF00135"/>
    </source>
</evidence>
<dbReference type="InterPro" id="IPR002018">
    <property type="entry name" value="CarbesteraseB"/>
</dbReference>
<feature type="signal peptide" evidence="3">
    <location>
        <begin position="1"/>
        <end position="19"/>
    </location>
</feature>
<dbReference type="Gene3D" id="3.40.50.1820">
    <property type="entry name" value="alpha/beta hydrolase"/>
    <property type="match status" value="1"/>
</dbReference>
<comment type="caution">
    <text evidence="5">The sequence shown here is derived from an EMBL/GenBank/DDBJ whole genome shotgun (WGS) entry which is preliminary data.</text>
</comment>
<dbReference type="SUPFAM" id="SSF53474">
    <property type="entry name" value="alpha/beta-Hydrolases"/>
    <property type="match status" value="1"/>
</dbReference>
<keyword evidence="6" id="KW-1185">Reference proteome</keyword>
<feature type="domain" description="Carboxylesterase type B" evidence="4">
    <location>
        <begin position="64"/>
        <end position="561"/>
    </location>
</feature>
<dbReference type="AlphaFoldDB" id="A0A8H5GBD1"/>
<dbReference type="InterPro" id="IPR029058">
    <property type="entry name" value="AB_hydrolase_fold"/>
</dbReference>
<organism evidence="5 6">
    <name type="scientific">Tetrapyrgos nigripes</name>
    <dbReference type="NCBI Taxonomy" id="182062"/>
    <lineage>
        <taxon>Eukaryota</taxon>
        <taxon>Fungi</taxon>
        <taxon>Dikarya</taxon>
        <taxon>Basidiomycota</taxon>
        <taxon>Agaricomycotina</taxon>
        <taxon>Agaricomycetes</taxon>
        <taxon>Agaricomycetidae</taxon>
        <taxon>Agaricales</taxon>
        <taxon>Marasmiineae</taxon>
        <taxon>Marasmiaceae</taxon>
        <taxon>Tetrapyrgos</taxon>
    </lineage>
</organism>